<dbReference type="SUPFAM" id="SSF53697">
    <property type="entry name" value="SIS domain"/>
    <property type="match status" value="1"/>
</dbReference>
<dbReference type="GO" id="GO:0097367">
    <property type="term" value="F:carbohydrate derivative binding"/>
    <property type="evidence" value="ECO:0007669"/>
    <property type="project" value="InterPro"/>
</dbReference>
<evidence type="ECO:0000256" key="1">
    <source>
        <dbReference type="ARBA" id="ARBA00009235"/>
    </source>
</evidence>
<dbReference type="InterPro" id="IPR001347">
    <property type="entry name" value="SIS_dom"/>
</dbReference>
<dbReference type="PROSITE" id="PS51464">
    <property type="entry name" value="SIS"/>
    <property type="match status" value="1"/>
</dbReference>
<comment type="caution">
    <text evidence="3">The sequence shown here is derived from an EMBL/GenBank/DDBJ whole genome shotgun (WGS) entry which is preliminary data.</text>
</comment>
<dbReference type="GO" id="GO:1901135">
    <property type="term" value="P:carbohydrate derivative metabolic process"/>
    <property type="evidence" value="ECO:0007669"/>
    <property type="project" value="InterPro"/>
</dbReference>
<protein>
    <submittedName>
        <fullName evidence="3">(Fe-S)-cluster assembly protein</fullName>
    </submittedName>
</protein>
<proteinExistence type="inferred from homology"/>
<dbReference type="AlphaFoldDB" id="A0A916ZZL4"/>
<reference evidence="3" key="1">
    <citation type="journal article" date="2014" name="Int. J. Syst. Evol. Microbiol.">
        <title>Complete genome sequence of Corynebacterium casei LMG S-19264T (=DSM 44701T), isolated from a smear-ripened cheese.</title>
        <authorList>
            <consortium name="US DOE Joint Genome Institute (JGI-PGF)"/>
            <person name="Walter F."/>
            <person name="Albersmeier A."/>
            <person name="Kalinowski J."/>
            <person name="Ruckert C."/>
        </authorList>
    </citation>
    <scope>NUCLEOTIDE SEQUENCE</scope>
    <source>
        <strain evidence="3">CGMCC 1.15367</strain>
    </source>
</reference>
<dbReference type="RefSeq" id="WP_188912461.1">
    <property type="nucleotide sequence ID" value="NZ_BMIQ01000009.1"/>
</dbReference>
<evidence type="ECO:0000259" key="2">
    <source>
        <dbReference type="PROSITE" id="PS51464"/>
    </source>
</evidence>
<dbReference type="GO" id="GO:0016853">
    <property type="term" value="F:isomerase activity"/>
    <property type="evidence" value="ECO:0007669"/>
    <property type="project" value="InterPro"/>
</dbReference>
<name>A0A916ZZL4_9HYPH</name>
<evidence type="ECO:0000313" key="4">
    <source>
        <dbReference type="Proteomes" id="UP000644699"/>
    </source>
</evidence>
<evidence type="ECO:0000313" key="3">
    <source>
        <dbReference type="EMBL" id="GGE20363.1"/>
    </source>
</evidence>
<comment type="similarity">
    <text evidence="1">Belongs to the SIS family. PHI subfamily.</text>
</comment>
<sequence>MGQSSPLYRTAIEELGSVFDRIDDAEVERAVAAIAEAKSTVVFGGGRERLQIMGFAMRLYHMGVPVAVEGDMTTPPVGPGDLFLVTVGPGEISTALALIGVAREAGAKVLVITAQPEGRAPKLADQVLHLPAQTMADDHGPARSSVLPMGSLYEGALFVLFEVMILKLRDRLGATPDAMRARHTNLE</sequence>
<dbReference type="Gene3D" id="3.40.50.10490">
    <property type="entry name" value="Glucose-6-phosphate isomerase like protein, domain 1"/>
    <property type="match status" value="1"/>
</dbReference>
<reference evidence="3" key="2">
    <citation type="submission" date="2020-09" db="EMBL/GenBank/DDBJ databases">
        <authorList>
            <person name="Sun Q."/>
            <person name="Zhou Y."/>
        </authorList>
    </citation>
    <scope>NUCLEOTIDE SEQUENCE</scope>
    <source>
        <strain evidence="3">CGMCC 1.15367</strain>
    </source>
</reference>
<accession>A0A916ZZL4</accession>
<dbReference type="Pfam" id="PF01380">
    <property type="entry name" value="SIS"/>
    <property type="match status" value="1"/>
</dbReference>
<keyword evidence="4" id="KW-1185">Reference proteome</keyword>
<dbReference type="PANTHER" id="PTHR43443:SF1">
    <property type="entry name" value="3-HEXULOSE-6-PHOSPHATE ISOMERASE"/>
    <property type="match status" value="1"/>
</dbReference>
<dbReference type="InterPro" id="IPR046348">
    <property type="entry name" value="SIS_dom_sf"/>
</dbReference>
<dbReference type="PANTHER" id="PTHR43443">
    <property type="entry name" value="3-HEXULOSE-6-PHOSPHATE ISOMERASE"/>
    <property type="match status" value="1"/>
</dbReference>
<dbReference type="InterPro" id="IPR017552">
    <property type="entry name" value="PHI/rmpB"/>
</dbReference>
<dbReference type="EMBL" id="BMIQ01000009">
    <property type="protein sequence ID" value="GGE20363.1"/>
    <property type="molecule type" value="Genomic_DNA"/>
</dbReference>
<gene>
    <name evidence="3" type="ORF">GCM10011390_44540</name>
</gene>
<dbReference type="Proteomes" id="UP000644699">
    <property type="component" value="Unassembled WGS sequence"/>
</dbReference>
<dbReference type="CDD" id="cd05005">
    <property type="entry name" value="SIS_PHI"/>
    <property type="match status" value="1"/>
</dbReference>
<feature type="domain" description="SIS" evidence="2">
    <location>
        <begin position="30"/>
        <end position="174"/>
    </location>
</feature>
<organism evidence="3 4">
    <name type="scientific">Aureimonas endophytica</name>
    <dbReference type="NCBI Taxonomy" id="2027858"/>
    <lineage>
        <taxon>Bacteria</taxon>
        <taxon>Pseudomonadati</taxon>
        <taxon>Pseudomonadota</taxon>
        <taxon>Alphaproteobacteria</taxon>
        <taxon>Hyphomicrobiales</taxon>
        <taxon>Aurantimonadaceae</taxon>
        <taxon>Aureimonas</taxon>
    </lineage>
</organism>